<sequence length="272" mass="30242">MALPYRQHAHAPLFGQPTSRANFCEEDYIITGWIAEFVNTLTNIAYILYAIQGIRRARARRAPLSSQVLYYGLAGVGVCSALFHGLLKYPAQMGDDTSMQVATALVVHRAMTYGRGRGYARILAVGLASLLALETAYHAINNEQTVHDLAFVVQIAVVAFKTRSLIQTRVTASRDKLVLQRLTLLGAACFGIGYLLWQLDFIYCGSLNARKRQWGLPWSFLLELHGWWHVLTAVGAFVFISIVDRLTQDEVDLSGAPFNWRGGALEGRVKQP</sequence>
<keyword evidence="7" id="KW-0479">Metal-binding</keyword>
<keyword evidence="5 9" id="KW-1133">Transmembrane helix</keyword>
<dbReference type="OrthoDB" id="187171at2759"/>
<dbReference type="GO" id="GO:0046514">
    <property type="term" value="P:ceramide catabolic process"/>
    <property type="evidence" value="ECO:0007669"/>
    <property type="project" value="TreeGrafter"/>
</dbReference>
<evidence type="ECO:0008006" key="12">
    <source>
        <dbReference type="Google" id="ProtNLM"/>
    </source>
</evidence>
<evidence type="ECO:0000256" key="8">
    <source>
        <dbReference type="PIRSR" id="PIRSR608901-2"/>
    </source>
</evidence>
<feature type="transmembrane region" description="Helical" evidence="9">
    <location>
        <begin position="178"/>
        <end position="197"/>
    </location>
</feature>
<feature type="transmembrane region" description="Helical" evidence="9">
    <location>
        <begin position="119"/>
        <end position="140"/>
    </location>
</feature>
<evidence type="ECO:0000256" key="7">
    <source>
        <dbReference type="PIRSR" id="PIRSR608901-1"/>
    </source>
</evidence>
<feature type="binding site" evidence="7">
    <location>
        <position position="36"/>
    </location>
    <ligand>
        <name>Ca(2+)</name>
        <dbReference type="ChEBI" id="CHEBI:29108"/>
    </ligand>
</feature>
<evidence type="ECO:0000256" key="9">
    <source>
        <dbReference type="SAM" id="Phobius"/>
    </source>
</evidence>
<comment type="caution">
    <text evidence="10">The sequence shown here is derived from an EMBL/GenBank/DDBJ whole genome shotgun (WGS) entry which is preliminary data.</text>
</comment>
<feature type="transmembrane region" description="Helical" evidence="9">
    <location>
        <begin position="68"/>
        <end position="87"/>
    </location>
</feature>
<evidence type="ECO:0000313" key="11">
    <source>
        <dbReference type="Proteomes" id="UP000192596"/>
    </source>
</evidence>
<dbReference type="GO" id="GO:0046513">
    <property type="term" value="P:ceramide biosynthetic process"/>
    <property type="evidence" value="ECO:0007669"/>
    <property type="project" value="TreeGrafter"/>
</dbReference>
<dbReference type="GO" id="GO:0046872">
    <property type="term" value="F:metal ion binding"/>
    <property type="evidence" value="ECO:0007669"/>
    <property type="project" value="UniProtKB-KW"/>
</dbReference>
<keyword evidence="7" id="KW-0106">Calcium</keyword>
<dbReference type="Pfam" id="PF05875">
    <property type="entry name" value="Ceramidase"/>
    <property type="match status" value="1"/>
</dbReference>
<dbReference type="PANTHER" id="PTHR46187:SF1">
    <property type="entry name" value="ALKALINE PHYTOCERAMIDASE"/>
    <property type="match status" value="1"/>
</dbReference>
<keyword evidence="11" id="KW-1185">Reference proteome</keyword>
<dbReference type="InParanoid" id="A0A1V8SNF1"/>
<dbReference type="FunCoup" id="A0A1V8SNF1">
    <property type="interactions" value="947"/>
</dbReference>
<evidence type="ECO:0000313" key="10">
    <source>
        <dbReference type="EMBL" id="OQO00663.1"/>
    </source>
</evidence>
<evidence type="ECO:0000256" key="5">
    <source>
        <dbReference type="ARBA" id="ARBA00022989"/>
    </source>
</evidence>
<dbReference type="STRING" id="1507870.A0A1V8SNF1"/>
<dbReference type="InterPro" id="IPR008901">
    <property type="entry name" value="ACER"/>
</dbReference>
<comment type="similarity">
    <text evidence="2">Belongs to the alkaline ceramidase family.</text>
</comment>
<accession>A0A1V8SNF1</accession>
<keyword evidence="3 9" id="KW-0812">Transmembrane</keyword>
<dbReference type="GO" id="GO:0016811">
    <property type="term" value="F:hydrolase activity, acting on carbon-nitrogen (but not peptide) bonds, in linear amides"/>
    <property type="evidence" value="ECO:0007669"/>
    <property type="project" value="InterPro"/>
</dbReference>
<reference evidence="11" key="1">
    <citation type="submission" date="2017-03" db="EMBL/GenBank/DDBJ databases">
        <title>Genomes of endolithic fungi from Antarctica.</title>
        <authorList>
            <person name="Coleine C."/>
            <person name="Masonjones S."/>
            <person name="Stajich J.E."/>
        </authorList>
    </citation>
    <scope>NUCLEOTIDE SEQUENCE [LARGE SCALE GENOMIC DNA]</scope>
    <source>
        <strain evidence="11">CCFEE 5527</strain>
    </source>
</reference>
<evidence type="ECO:0000256" key="4">
    <source>
        <dbReference type="ARBA" id="ARBA00022801"/>
    </source>
</evidence>
<evidence type="ECO:0000256" key="6">
    <source>
        <dbReference type="ARBA" id="ARBA00023136"/>
    </source>
</evidence>
<evidence type="ECO:0000256" key="2">
    <source>
        <dbReference type="ARBA" id="ARBA00009780"/>
    </source>
</evidence>
<proteinExistence type="inferred from homology"/>
<evidence type="ECO:0000256" key="1">
    <source>
        <dbReference type="ARBA" id="ARBA00004141"/>
    </source>
</evidence>
<feature type="binding site" evidence="8">
    <location>
        <position position="84"/>
    </location>
    <ligand>
        <name>Zn(2+)</name>
        <dbReference type="ChEBI" id="CHEBI:29105"/>
        <note>catalytic</note>
    </ligand>
</feature>
<feature type="binding site" evidence="7">
    <location>
        <position position="25"/>
    </location>
    <ligand>
        <name>Ca(2+)</name>
        <dbReference type="ChEBI" id="CHEBI:29108"/>
    </ligand>
</feature>
<keyword evidence="8" id="KW-0862">Zinc</keyword>
<dbReference type="GO" id="GO:0005789">
    <property type="term" value="C:endoplasmic reticulum membrane"/>
    <property type="evidence" value="ECO:0007669"/>
    <property type="project" value="TreeGrafter"/>
</dbReference>
<evidence type="ECO:0000256" key="3">
    <source>
        <dbReference type="ARBA" id="ARBA00022692"/>
    </source>
</evidence>
<dbReference type="EMBL" id="NAJO01000034">
    <property type="protein sequence ID" value="OQO00663.1"/>
    <property type="molecule type" value="Genomic_DNA"/>
</dbReference>
<protein>
    <recommendedName>
        <fullName evidence="12">Alkaline ceramidase 3</fullName>
    </recommendedName>
</protein>
<organism evidence="10 11">
    <name type="scientific">Cryoendolithus antarcticus</name>
    <dbReference type="NCBI Taxonomy" id="1507870"/>
    <lineage>
        <taxon>Eukaryota</taxon>
        <taxon>Fungi</taxon>
        <taxon>Dikarya</taxon>
        <taxon>Ascomycota</taxon>
        <taxon>Pezizomycotina</taxon>
        <taxon>Dothideomycetes</taxon>
        <taxon>Dothideomycetidae</taxon>
        <taxon>Cladosporiales</taxon>
        <taxon>Cladosporiaceae</taxon>
        <taxon>Cryoendolithus</taxon>
    </lineage>
</organism>
<feature type="transmembrane region" description="Helical" evidence="9">
    <location>
        <begin position="226"/>
        <end position="243"/>
    </location>
</feature>
<dbReference type="Proteomes" id="UP000192596">
    <property type="component" value="Unassembled WGS sequence"/>
</dbReference>
<comment type="cofactor">
    <cofactor evidence="8">
        <name>Zn(2+)</name>
        <dbReference type="ChEBI" id="CHEBI:29105"/>
    </cofactor>
</comment>
<name>A0A1V8SNF1_9PEZI</name>
<keyword evidence="4" id="KW-0378">Hydrolase</keyword>
<feature type="binding site" evidence="8">
    <location>
        <position position="225"/>
    </location>
    <ligand>
        <name>Zn(2+)</name>
        <dbReference type="ChEBI" id="CHEBI:29105"/>
        <note>catalytic</note>
    </ligand>
</feature>
<dbReference type="AlphaFoldDB" id="A0A1V8SNF1"/>
<keyword evidence="6 9" id="KW-0472">Membrane</keyword>
<dbReference type="PANTHER" id="PTHR46187">
    <property type="entry name" value="ALKALINE CERAMIDASE 3"/>
    <property type="match status" value="1"/>
</dbReference>
<comment type="subcellular location">
    <subcellularLocation>
        <location evidence="1">Membrane</location>
        <topology evidence="1">Multi-pass membrane protein</topology>
    </subcellularLocation>
</comment>
<gene>
    <name evidence="10" type="ORF">B0A48_13153</name>
</gene>
<feature type="binding site" evidence="8">
    <location>
        <position position="229"/>
    </location>
    <ligand>
        <name>Zn(2+)</name>
        <dbReference type="ChEBI" id="CHEBI:29105"/>
        <note>catalytic</note>
    </ligand>
</feature>